<organism evidence="1 2">
    <name type="scientific">Pedobacter puniceum</name>
    <dbReference type="NCBI Taxonomy" id="2666136"/>
    <lineage>
        <taxon>Bacteria</taxon>
        <taxon>Pseudomonadati</taxon>
        <taxon>Bacteroidota</taxon>
        <taxon>Sphingobacteriia</taxon>
        <taxon>Sphingobacteriales</taxon>
        <taxon>Sphingobacteriaceae</taxon>
        <taxon>Pedobacter</taxon>
    </lineage>
</organism>
<sequence>MMRNFLYFLLLSHVLTSCSSNSAQKALKEDKVLTIQKDDKRESLYSIKDSGYFWNELDEGKFLILEFKDKTIDSIDTYFGVYSLKNKDIVYLKVSKDKTDDFDFKKDTVYGSTDKYIILKKGSKKSLKDLTLYFDDYFSSPIFKNDKIYFWGIDYNEKTNLGKIYATEYNLLTSKTKQKFLIEDDLATDFRGYFKEPYENNDKIIFEHQNKKWVFNKEFQ</sequence>
<gene>
    <name evidence="1" type="ORF">GJJ64_06630</name>
</gene>
<name>A0A7K0FLK0_9SPHI</name>
<dbReference type="RefSeq" id="WP_154286886.1">
    <property type="nucleotide sequence ID" value="NZ_WKJI01000001.1"/>
</dbReference>
<dbReference type="PROSITE" id="PS51257">
    <property type="entry name" value="PROKAR_LIPOPROTEIN"/>
    <property type="match status" value="1"/>
</dbReference>
<evidence type="ECO:0000313" key="1">
    <source>
        <dbReference type="EMBL" id="MRX46854.1"/>
    </source>
</evidence>
<dbReference type="Proteomes" id="UP000462931">
    <property type="component" value="Unassembled WGS sequence"/>
</dbReference>
<evidence type="ECO:0000313" key="2">
    <source>
        <dbReference type="Proteomes" id="UP000462931"/>
    </source>
</evidence>
<accession>A0A7K0FLK0</accession>
<dbReference type="AlphaFoldDB" id="A0A7K0FLK0"/>
<proteinExistence type="predicted"/>
<protein>
    <submittedName>
        <fullName evidence="1">Uncharacterized protein</fullName>
    </submittedName>
</protein>
<dbReference type="EMBL" id="WKJI01000001">
    <property type="protein sequence ID" value="MRX46854.1"/>
    <property type="molecule type" value="Genomic_DNA"/>
</dbReference>
<keyword evidence="2" id="KW-1185">Reference proteome</keyword>
<reference evidence="1 2" key="1">
    <citation type="submission" date="2019-11" db="EMBL/GenBank/DDBJ databases">
        <authorList>
            <person name="Cheng Q."/>
            <person name="Yang Z."/>
        </authorList>
    </citation>
    <scope>NUCLEOTIDE SEQUENCE [LARGE SCALE GENOMIC DNA]</scope>
    <source>
        <strain evidence="1 2">HX-22-1</strain>
    </source>
</reference>
<comment type="caution">
    <text evidence="1">The sequence shown here is derived from an EMBL/GenBank/DDBJ whole genome shotgun (WGS) entry which is preliminary data.</text>
</comment>